<protein>
    <submittedName>
        <fullName evidence="1">Uncharacterized protein</fullName>
    </submittedName>
</protein>
<evidence type="ECO:0000313" key="1">
    <source>
        <dbReference type="EMBL" id="NYH92832.1"/>
    </source>
</evidence>
<gene>
    <name evidence="1" type="ORF">F4554_005470</name>
</gene>
<evidence type="ECO:0000313" key="2">
    <source>
        <dbReference type="Proteomes" id="UP000579605"/>
    </source>
</evidence>
<comment type="caution">
    <text evidence="1">The sequence shown here is derived from an EMBL/GenBank/DDBJ whole genome shotgun (WGS) entry which is preliminary data.</text>
</comment>
<accession>A0A852ZMP8</accession>
<keyword evidence="2" id="KW-1185">Reference proteome</keyword>
<name>A0A852ZMP8_9ACTN</name>
<reference evidence="1 2" key="1">
    <citation type="submission" date="2020-07" db="EMBL/GenBank/DDBJ databases">
        <title>Sequencing the genomes of 1000 actinobacteria strains.</title>
        <authorList>
            <person name="Klenk H.-P."/>
        </authorList>
    </citation>
    <scope>NUCLEOTIDE SEQUENCE [LARGE SCALE GENOMIC DNA]</scope>
    <source>
        <strain evidence="1 2">DSM 18448</strain>
    </source>
</reference>
<dbReference type="EMBL" id="JACBZH010000001">
    <property type="protein sequence ID" value="NYH92832.1"/>
    <property type="molecule type" value="Genomic_DNA"/>
</dbReference>
<proteinExistence type="predicted"/>
<dbReference type="AlphaFoldDB" id="A0A852ZMP8"/>
<sequence>MSTILPSGDANPRRGGVDFAQPSELLDRAAAAIDASLYVRRVSFGITDEQRRRAAEMLAAFWATAEEFDVTRDDLRGALDLPTACIALAATVQRRAANRAEIARRGGGDDPDAILDRLICGR</sequence>
<dbReference type="Proteomes" id="UP000579605">
    <property type="component" value="Unassembled WGS sequence"/>
</dbReference>
<dbReference type="RefSeq" id="WP_179790222.1">
    <property type="nucleotide sequence ID" value="NZ_BAAARR010000041.1"/>
</dbReference>
<organism evidence="1 2">
    <name type="scientific">Actinopolymorpha rutila</name>
    <dbReference type="NCBI Taxonomy" id="446787"/>
    <lineage>
        <taxon>Bacteria</taxon>
        <taxon>Bacillati</taxon>
        <taxon>Actinomycetota</taxon>
        <taxon>Actinomycetes</taxon>
        <taxon>Propionibacteriales</taxon>
        <taxon>Actinopolymorphaceae</taxon>
        <taxon>Actinopolymorpha</taxon>
    </lineage>
</organism>